<sequence>MADHFPHTQLARPARRGHTSATPSAVLLLGAALLLTACGEERAGDDARSAPAASIDDARGAPAPAASASISPSKAPSATASSPAPGASPYVEPGVVDGAPHHGENNAYRRAGEMSAVSEKDARKEADRIRPVLKRLSAEKKWNPEAVRAALLRLGYEEERTGSGGERLGGTLTVREQDTVYENSRYVTPEGSLIGLRVHDDACVSAFIDKTDHGVSVTGPYPETGCFQPPYGH</sequence>
<geneLocation type="plasmid" evidence="2 3">
    <name>pSCL4</name>
</geneLocation>
<feature type="compositionally biased region" description="Low complexity" evidence="1">
    <location>
        <begin position="61"/>
        <end position="89"/>
    </location>
</feature>
<evidence type="ECO:0000313" key="3">
    <source>
        <dbReference type="Proteomes" id="UP000002357"/>
    </source>
</evidence>
<dbReference type="EMBL" id="CM000914">
    <property type="protein sequence ID" value="EFG04631.2"/>
    <property type="molecule type" value="Genomic_DNA"/>
</dbReference>
<dbReference type="OrthoDB" id="4234221at2"/>
<protein>
    <submittedName>
        <fullName evidence="2">Uncharacterized protein</fullName>
    </submittedName>
</protein>
<dbReference type="RefSeq" id="WP_003963491.1">
    <property type="nucleotide sequence ID" value="NZ_CM000914.1"/>
</dbReference>
<dbReference type="AlphaFoldDB" id="D5SL38"/>
<evidence type="ECO:0000313" key="2">
    <source>
        <dbReference type="EMBL" id="EFG04631.2"/>
    </source>
</evidence>
<keyword evidence="3" id="KW-1185">Reference proteome</keyword>
<evidence type="ECO:0000256" key="1">
    <source>
        <dbReference type="SAM" id="MobiDB-lite"/>
    </source>
</evidence>
<dbReference type="eggNOG" id="ENOG5033EMS">
    <property type="taxonomic scope" value="Bacteria"/>
</dbReference>
<proteinExistence type="predicted"/>
<dbReference type="Proteomes" id="UP000002357">
    <property type="component" value="Plasmid pSCL4"/>
</dbReference>
<name>D5SL38_STRCL</name>
<keyword evidence="2" id="KW-0614">Plasmid</keyword>
<gene>
    <name evidence="2" type="ORF">SCLAV_p1145</name>
</gene>
<dbReference type="KEGG" id="sclf:BB341_29810"/>
<dbReference type="GeneID" id="93734225"/>
<accession>D5SL38</accession>
<organism evidence="2 3">
    <name type="scientific">Streptomyces clavuligerus</name>
    <dbReference type="NCBI Taxonomy" id="1901"/>
    <lineage>
        <taxon>Bacteria</taxon>
        <taxon>Bacillati</taxon>
        <taxon>Actinomycetota</taxon>
        <taxon>Actinomycetes</taxon>
        <taxon>Kitasatosporales</taxon>
        <taxon>Streptomycetaceae</taxon>
        <taxon>Streptomyces</taxon>
    </lineage>
</organism>
<reference evidence="2 3" key="1">
    <citation type="journal article" date="2010" name="Genome Biol. Evol.">
        <title>The sequence of a 1.8-mb bacterial linear plasmid reveals a rich evolutionary reservoir of secondary metabolic pathways.</title>
        <authorList>
            <person name="Medema M.H."/>
            <person name="Trefzer A."/>
            <person name="Kovalchuk A."/>
            <person name="van den Berg M."/>
            <person name="Mueller U."/>
            <person name="Heijne W."/>
            <person name="Wu L."/>
            <person name="Alam M.T."/>
            <person name="Ronning C.M."/>
            <person name="Nierman W.C."/>
            <person name="Bovenberg R.A.L."/>
            <person name="Breitling R."/>
            <person name="Takano E."/>
        </authorList>
    </citation>
    <scope>NUCLEOTIDE SEQUENCE [LARGE SCALE GENOMIC DNA]</scope>
    <source>
        <strain evidence="3">ATCC 27064 / DSM 738 / JCM 4710 / NBRC 13307 / NCIMB 12785 / NRRL 3585 / VKM Ac-602</strain>
        <plasmid evidence="2">pSCL4</plasmid>
    </source>
</reference>
<feature type="region of interest" description="Disordered" evidence="1">
    <location>
        <begin position="45"/>
        <end position="122"/>
    </location>
</feature>